<accession>A0A9D2IVM9</accession>
<evidence type="ECO:0000313" key="2">
    <source>
        <dbReference type="EMBL" id="HIZ24809.1"/>
    </source>
</evidence>
<evidence type="ECO:0000313" key="3">
    <source>
        <dbReference type="Proteomes" id="UP000824044"/>
    </source>
</evidence>
<dbReference type="InterPro" id="IPR012902">
    <property type="entry name" value="N_methyl_site"/>
</dbReference>
<dbReference type="PROSITE" id="PS00409">
    <property type="entry name" value="PROKAR_NTER_METHYL"/>
    <property type="match status" value="1"/>
</dbReference>
<gene>
    <name evidence="2" type="ORF">H9812_04985</name>
</gene>
<reference evidence="2" key="1">
    <citation type="journal article" date="2021" name="PeerJ">
        <title>Extensive microbial diversity within the chicken gut microbiome revealed by metagenomics and culture.</title>
        <authorList>
            <person name="Gilroy R."/>
            <person name="Ravi A."/>
            <person name="Getino M."/>
            <person name="Pursley I."/>
            <person name="Horton D.L."/>
            <person name="Alikhan N.F."/>
            <person name="Baker D."/>
            <person name="Gharbi K."/>
            <person name="Hall N."/>
            <person name="Watson M."/>
            <person name="Adriaenssens E.M."/>
            <person name="Foster-Nyarko E."/>
            <person name="Jarju S."/>
            <person name="Secka A."/>
            <person name="Antonio M."/>
            <person name="Oren A."/>
            <person name="Chaudhuri R.R."/>
            <person name="La Ragione R."/>
            <person name="Hildebrand F."/>
            <person name="Pallen M.J."/>
        </authorList>
    </citation>
    <scope>NUCLEOTIDE SEQUENCE</scope>
    <source>
        <strain evidence="2">CHK33-5263</strain>
    </source>
</reference>
<dbReference type="AlphaFoldDB" id="A0A9D2IVM9"/>
<protein>
    <recommendedName>
        <fullName evidence="4">Prepilin-type N-terminal cleavage/methylation domain-containing protein</fullName>
    </recommendedName>
</protein>
<comment type="caution">
    <text evidence="2">The sequence shown here is derived from an EMBL/GenBank/DDBJ whole genome shotgun (WGS) entry which is preliminary data.</text>
</comment>
<dbReference type="Gene3D" id="2.160.20.110">
    <property type="match status" value="2"/>
</dbReference>
<dbReference type="Proteomes" id="UP000824044">
    <property type="component" value="Unassembled WGS sequence"/>
</dbReference>
<evidence type="ECO:0008006" key="4">
    <source>
        <dbReference type="Google" id="ProtNLM"/>
    </source>
</evidence>
<keyword evidence="1" id="KW-0472">Membrane</keyword>
<keyword evidence="1" id="KW-1133">Transmembrane helix</keyword>
<evidence type="ECO:0000256" key="1">
    <source>
        <dbReference type="SAM" id="Phobius"/>
    </source>
</evidence>
<organism evidence="2 3">
    <name type="scientific">Candidatus Gallimonas intestinigallinarum</name>
    <dbReference type="NCBI Taxonomy" id="2838604"/>
    <lineage>
        <taxon>Bacteria</taxon>
        <taxon>Bacillati</taxon>
        <taxon>Bacillota</taxon>
        <taxon>Clostridia</taxon>
        <taxon>Candidatus Gallimonas</taxon>
    </lineage>
</organism>
<proteinExistence type="predicted"/>
<feature type="transmembrane region" description="Helical" evidence="1">
    <location>
        <begin position="12"/>
        <end position="35"/>
    </location>
</feature>
<keyword evidence="1" id="KW-0812">Transmembrane</keyword>
<sequence length="756" mass="77942">MRKKWNRGFTTPELVIVIVVIVILAAVLIPTFIILANNQGEGEPSDPEVAADITLATNMNEALSASDTVPASMSDLVVVLEGSGYRIDNLSPAAEGNVFLWNQTTNRISYIGSDGTVLYTEDVLPTVFTASPEFWLTVRSRAEMEEWANLSYYFAADITQPLTFTSASSINTGDYMAGDVTYAFEEEASVTVEGTLTSLTVNAPNATVSNYSSVSAVSLVNAADDAYHEYGYVRGTLALADSLAGTVVIGQEGTVVEVDASQAAADATIDNRGYILSLTAGENASRITNNGYIGNAADLGLENAASLTYTISNASDLSRLRDKINNGIRMENVTYLLTADIDLSGADWIPMGPETNPFTGTFDGQGHTINGLTSLCLFGYVGAGTTVRDLVFTNVSTILPPVAACVYGSVTAPTTFSNIQVNGTISSDVISVSGLVGILRSTETELPSSMKQSPEVIIENCTNNASASCVGYTRAAGFVVTVYGVNLVVRDCVNNGDLSVTNYTREAHAGGIVGFVLPSGLGESGSLNRNNFTVRIENCTNNGAVSGMVGMSAGNYVGGIVGASTNGRLEIVGCTNSGDVASRNSAGGDTTNAGGIVGRISGNVQIDDCDVTGSVSATAERTGTTVYAGGAIGYFNYGISGGVSLENVLVAGNVTANGQGTSACVAGGLVGFNNNRNNRVTVTECTVGANVAVTASGAEENCAALVAGRNASGTLTIVSVTVAEGGTLVYGSENASLGLTQTSVEGGYIRYERAAG</sequence>
<name>A0A9D2IVM9_9FIRM</name>
<dbReference type="EMBL" id="DXBS01000098">
    <property type="protein sequence ID" value="HIZ24809.1"/>
    <property type="molecule type" value="Genomic_DNA"/>
</dbReference>
<reference evidence="2" key="2">
    <citation type="submission" date="2021-04" db="EMBL/GenBank/DDBJ databases">
        <authorList>
            <person name="Gilroy R."/>
        </authorList>
    </citation>
    <scope>NUCLEOTIDE SEQUENCE</scope>
    <source>
        <strain evidence="2">CHK33-5263</strain>
    </source>
</reference>